<evidence type="ECO:0000256" key="1">
    <source>
        <dbReference type="SAM" id="MobiDB-lite"/>
    </source>
</evidence>
<feature type="compositionally biased region" description="Polar residues" evidence="1">
    <location>
        <begin position="237"/>
        <end position="254"/>
    </location>
</feature>
<feature type="region of interest" description="Disordered" evidence="1">
    <location>
        <begin position="1"/>
        <end position="129"/>
    </location>
</feature>
<feature type="compositionally biased region" description="Basic and acidic residues" evidence="1">
    <location>
        <begin position="106"/>
        <end position="115"/>
    </location>
</feature>
<dbReference type="Proteomes" id="UP001162972">
    <property type="component" value="Chromosome 12"/>
</dbReference>
<dbReference type="PANTHER" id="PTHR34805">
    <property type="entry name" value="PROTEIN MODIFIER OF SNC1 1"/>
    <property type="match status" value="1"/>
</dbReference>
<comment type="caution">
    <text evidence="2">The sequence shown here is derived from an EMBL/GenBank/DDBJ whole genome shotgun (WGS) entry which is preliminary data.</text>
</comment>
<name>A0AAD6K7D7_9ROSI</name>
<feature type="region of interest" description="Disordered" evidence="1">
    <location>
        <begin position="197"/>
        <end position="542"/>
    </location>
</feature>
<feature type="compositionally biased region" description="Basic residues" evidence="1">
    <location>
        <begin position="426"/>
        <end position="438"/>
    </location>
</feature>
<reference evidence="2 3" key="1">
    <citation type="journal article" date="2023" name="Int. J. Mol. Sci.">
        <title>De Novo Assembly and Annotation of 11 Diverse Shrub Willow (Salix) Genomes Reveals Novel Gene Organization in Sex-Linked Regions.</title>
        <authorList>
            <person name="Hyden B."/>
            <person name="Feng K."/>
            <person name="Yates T.B."/>
            <person name="Jawdy S."/>
            <person name="Cereghino C."/>
            <person name="Smart L.B."/>
            <person name="Muchero W."/>
        </authorList>
    </citation>
    <scope>NUCLEOTIDE SEQUENCE [LARGE SCALE GENOMIC DNA]</scope>
    <source>
        <tissue evidence="2">Shoot tip</tissue>
    </source>
</reference>
<accession>A0AAD6K7D7</accession>
<keyword evidence="3" id="KW-1185">Reference proteome</keyword>
<feature type="compositionally biased region" description="Polar residues" evidence="1">
    <location>
        <begin position="163"/>
        <end position="177"/>
    </location>
</feature>
<feature type="compositionally biased region" description="Polar residues" evidence="1">
    <location>
        <begin position="451"/>
        <end position="473"/>
    </location>
</feature>
<feature type="compositionally biased region" description="Basic and acidic residues" evidence="1">
    <location>
        <begin position="62"/>
        <end position="94"/>
    </location>
</feature>
<dbReference type="AlphaFoldDB" id="A0AAD6K7D7"/>
<dbReference type="InterPro" id="IPR038808">
    <property type="entry name" value="MOS1-like"/>
</dbReference>
<evidence type="ECO:0000313" key="2">
    <source>
        <dbReference type="EMBL" id="KAJ6418187.1"/>
    </source>
</evidence>
<sequence>MGRSGGYGPSGHTMVSEQLESGHQQDTRGTYKVLKQHDGLEGKDEEQKRDAKMTINTSYPGKADHERKSSWENGWRDDDKKNGERGGARVKPLEHVGNWKAAAESSVKELKHSEHAASAFPEVPAAPKDPNLIRKIEGFKLKAWSSDGRLEVKFVSSREEQNNRLQASNAKSNHSSNEACFHEDRISVADKCLQVQDTNKTANSRRSTQGMHGRSDHHGKGRFITQEADGWRRRSQVADSPSVLSSHFGSSNVYRQDHGSADATEKSGFCHQGKYDGETVPPQPDPSDSLTQRDTMKELAIQRIKLREKEEEEQEREQQKAKALAKELNKRTKAAENSSEVLPEKPKVTHKESIVIHDQLEPLQQDVSHADSDHPDKAPQIHDSRASKQTQAANTRVSLKGLDEITSNSESTLPINPAAMAESSVNHRRKSRNGKNKHKMDEASTLEVVTPTLSKETASALDTSAESGNSKVSESLLDPSVFQPQPDSRDGNQSMDQHTSSTNEEAHGRVNYQWKLQHSRKMPRNPQANKSTEKIPSGETVIWAPVRSHNKIEATDEGTQKNVADAISAPMKSDQQVQNNARTKRAEIERYIPKPVAKEMAQQGSSPQSVAPSINQITPDEAAGRPESGSLSVESSQTSATSMAKVGSTLEAKNGDDRQNKYGKMHGSCRQQGSAESTKSFICRNVKKSIEHQVQKPDVRSAKEQLGNSDEWNESDGWNIPENFDVPVTALATKDQGCNSQR</sequence>
<feature type="region of interest" description="Disordered" evidence="1">
    <location>
        <begin position="157"/>
        <end position="177"/>
    </location>
</feature>
<feature type="compositionally biased region" description="Polar residues" evidence="1">
    <location>
        <begin position="13"/>
        <end position="28"/>
    </location>
</feature>
<feature type="compositionally biased region" description="Basic and acidic residues" evidence="1">
    <location>
        <begin position="35"/>
        <end position="52"/>
    </location>
</feature>
<organism evidence="2 3">
    <name type="scientific">Salix udensis</name>
    <dbReference type="NCBI Taxonomy" id="889485"/>
    <lineage>
        <taxon>Eukaryota</taxon>
        <taxon>Viridiplantae</taxon>
        <taxon>Streptophyta</taxon>
        <taxon>Embryophyta</taxon>
        <taxon>Tracheophyta</taxon>
        <taxon>Spermatophyta</taxon>
        <taxon>Magnoliopsida</taxon>
        <taxon>eudicotyledons</taxon>
        <taxon>Gunneridae</taxon>
        <taxon>Pentapetalae</taxon>
        <taxon>rosids</taxon>
        <taxon>fabids</taxon>
        <taxon>Malpighiales</taxon>
        <taxon>Salicaceae</taxon>
        <taxon>Saliceae</taxon>
        <taxon>Salix</taxon>
    </lineage>
</organism>
<dbReference type="GO" id="GO:0040029">
    <property type="term" value="P:epigenetic regulation of gene expression"/>
    <property type="evidence" value="ECO:0007669"/>
    <property type="project" value="TreeGrafter"/>
</dbReference>
<dbReference type="EMBL" id="JAPFFJ010000010">
    <property type="protein sequence ID" value="KAJ6418187.1"/>
    <property type="molecule type" value="Genomic_DNA"/>
</dbReference>
<feature type="compositionally biased region" description="Basic and acidic residues" evidence="1">
    <location>
        <begin position="692"/>
        <end position="703"/>
    </location>
</feature>
<feature type="compositionally biased region" description="Basic and acidic residues" evidence="1">
    <location>
        <begin position="342"/>
        <end position="360"/>
    </location>
</feature>
<proteinExistence type="predicted"/>
<feature type="compositionally biased region" description="Polar residues" evidence="1">
    <location>
        <begin position="669"/>
        <end position="678"/>
    </location>
</feature>
<feature type="compositionally biased region" description="Polar residues" evidence="1">
    <location>
        <begin position="602"/>
        <end position="618"/>
    </location>
</feature>
<feature type="compositionally biased region" description="Basic and acidic residues" evidence="1">
    <location>
        <begin position="316"/>
        <end position="334"/>
    </location>
</feature>
<feature type="compositionally biased region" description="Polar residues" evidence="1">
    <location>
        <begin position="197"/>
        <end position="210"/>
    </location>
</feature>
<feature type="compositionally biased region" description="Polar residues" evidence="1">
    <location>
        <begin position="482"/>
        <end position="503"/>
    </location>
</feature>
<feature type="compositionally biased region" description="Basic and acidic residues" evidence="1">
    <location>
        <begin position="368"/>
        <end position="386"/>
    </location>
</feature>
<feature type="region of interest" description="Disordered" evidence="1">
    <location>
        <begin position="692"/>
        <end position="722"/>
    </location>
</feature>
<evidence type="ECO:0000313" key="3">
    <source>
        <dbReference type="Proteomes" id="UP001162972"/>
    </source>
</evidence>
<feature type="compositionally biased region" description="Polar residues" evidence="1">
    <location>
        <begin position="405"/>
        <end position="414"/>
    </location>
</feature>
<feature type="compositionally biased region" description="Basic and acidic residues" evidence="1">
    <location>
        <begin position="255"/>
        <end position="265"/>
    </location>
</feature>
<feature type="compositionally biased region" description="Polar residues" evidence="1">
    <location>
        <begin position="387"/>
        <end position="397"/>
    </location>
</feature>
<feature type="compositionally biased region" description="Polar residues" evidence="1">
    <location>
        <begin position="629"/>
        <end position="642"/>
    </location>
</feature>
<dbReference type="PANTHER" id="PTHR34805:SF1">
    <property type="entry name" value="PROTEIN MODIFIER OF SNC1 1"/>
    <property type="match status" value="1"/>
</dbReference>
<protein>
    <submittedName>
        <fullName evidence="2">Uncharacterized protein</fullName>
    </submittedName>
</protein>
<gene>
    <name evidence="2" type="ORF">OIU84_001555</name>
</gene>
<feature type="region of interest" description="Disordered" evidence="1">
    <location>
        <begin position="594"/>
        <end position="678"/>
    </location>
</feature>